<dbReference type="AlphaFoldDB" id="A0A3B0LY19"/>
<gene>
    <name evidence="1" type="ORF">ARTV_1198</name>
</gene>
<dbReference type="Pfam" id="PF03891">
    <property type="entry name" value="DUF333"/>
    <property type="match status" value="1"/>
</dbReference>
<accession>A0A3B0LY19</accession>
<organism evidence="1">
    <name type="scientific">Arsenophonus endosymbiont of Trialeurodes vaporariorum</name>
    <dbReference type="NCBI Taxonomy" id="235567"/>
    <lineage>
        <taxon>Bacteria</taxon>
        <taxon>Pseudomonadati</taxon>
        <taxon>Pseudomonadota</taxon>
        <taxon>Gammaproteobacteria</taxon>
        <taxon>Enterobacterales</taxon>
        <taxon>Morganellaceae</taxon>
        <taxon>Arsenophonus</taxon>
    </lineage>
</organism>
<evidence type="ECO:0000313" key="1">
    <source>
        <dbReference type="EMBL" id="SSW95342.1"/>
    </source>
</evidence>
<evidence type="ECO:0008006" key="2">
    <source>
        <dbReference type="Google" id="ProtNLM"/>
    </source>
</evidence>
<protein>
    <recommendedName>
        <fullName evidence="2">Hemolysin</fullName>
    </recommendedName>
</protein>
<name>A0A3B0LY19_9GAMM</name>
<proteinExistence type="predicted"/>
<dbReference type="EMBL" id="UFQR01000004">
    <property type="protein sequence ID" value="SSW95342.1"/>
    <property type="molecule type" value="Genomic_DNA"/>
</dbReference>
<reference evidence="1" key="1">
    <citation type="submission" date="2018-04" db="EMBL/GenBank/DDBJ databases">
        <authorList>
            <person name="Go L.Y."/>
            <person name="Mitchell J.A."/>
        </authorList>
    </citation>
    <scope>NUCLEOTIDE SEQUENCE</scope>
    <source>
        <strain evidence="1">ARTV</strain>
    </source>
</reference>
<sequence length="78" mass="8704" precursor="true">MRKIPLLLTLIYLVGCTNTTESLPPAKSIGMANPASVYCVKQKGKIEIIKTAKGKVGYCLLPNGVRIEEWTLYRQDHK</sequence>
<dbReference type="PANTHER" id="PTHR38008">
    <property type="entry name" value="HEMOLYSIN-RELATED"/>
    <property type="match status" value="1"/>
</dbReference>
<dbReference type="InterPro" id="IPR005590">
    <property type="entry name" value="DUF333"/>
</dbReference>
<dbReference type="PANTHER" id="PTHR38008:SF2">
    <property type="entry name" value="HEMOLYSIN"/>
    <property type="match status" value="1"/>
</dbReference>